<reference evidence="1" key="1">
    <citation type="journal article" date="2014" name="Int. J. Syst. Evol. Microbiol.">
        <title>Complete genome of a new Firmicutes species belonging to the dominant human colonic microbiota ('Ruminococcus bicirculans') reveals two chromosomes and a selective capacity to utilize plant glucans.</title>
        <authorList>
            <consortium name="NISC Comparative Sequencing Program"/>
            <person name="Wegmann U."/>
            <person name="Louis P."/>
            <person name="Goesmann A."/>
            <person name="Henrissat B."/>
            <person name="Duncan S.H."/>
            <person name="Flint H.J."/>
        </authorList>
    </citation>
    <scope>NUCLEOTIDE SEQUENCE</scope>
    <source>
        <strain evidence="1">CGMCC 1.11013</strain>
    </source>
</reference>
<dbReference type="eggNOG" id="ENOG5034271">
    <property type="taxonomic scope" value="Bacteria"/>
</dbReference>
<sequence>MKTLTIKDLPVTEQLDRRAMSAVRGGSSYFVPVFDISKVSLSFNTQQMVQQDQKTFNENGVNVAFADDIHSKVQPDQKARNTSNINIGGGLAWA</sequence>
<dbReference type="AlphaFoldDB" id="A0A069P3C9"/>
<organism evidence="2 3">
    <name type="scientific">Caballeronia grimmiae</name>
    <dbReference type="NCBI Taxonomy" id="1071679"/>
    <lineage>
        <taxon>Bacteria</taxon>
        <taxon>Pseudomonadati</taxon>
        <taxon>Pseudomonadota</taxon>
        <taxon>Betaproteobacteria</taxon>
        <taxon>Burkholderiales</taxon>
        <taxon>Burkholderiaceae</taxon>
        <taxon>Caballeronia</taxon>
    </lineage>
</organism>
<dbReference type="RefSeq" id="WP_035963857.1">
    <property type="nucleotide sequence ID" value="NZ_BMEG01000002.1"/>
</dbReference>
<proteinExistence type="predicted"/>
<dbReference type="EMBL" id="JFHE01000010">
    <property type="protein sequence ID" value="KDR34967.1"/>
    <property type="molecule type" value="Genomic_DNA"/>
</dbReference>
<evidence type="ECO:0000313" key="4">
    <source>
        <dbReference type="Proteomes" id="UP000597138"/>
    </source>
</evidence>
<dbReference type="OrthoDB" id="8966445at2"/>
<evidence type="ECO:0000313" key="3">
    <source>
        <dbReference type="Proteomes" id="UP000027439"/>
    </source>
</evidence>
<evidence type="ECO:0000313" key="2">
    <source>
        <dbReference type="EMBL" id="KDR34967.1"/>
    </source>
</evidence>
<dbReference type="STRING" id="1071679.BG57_03180"/>
<dbReference type="Proteomes" id="UP000597138">
    <property type="component" value="Unassembled WGS sequence"/>
</dbReference>
<evidence type="ECO:0000313" key="1">
    <source>
        <dbReference type="EMBL" id="GGD65022.1"/>
    </source>
</evidence>
<keyword evidence="4" id="KW-1185">Reference proteome</keyword>
<reference evidence="4" key="3">
    <citation type="journal article" date="2019" name="Int. J. Syst. Evol. Microbiol.">
        <title>The Global Catalogue of Microorganisms (GCM) 10K type strain sequencing project: providing services to taxonomists for standard genome sequencing and annotation.</title>
        <authorList>
            <consortium name="The Broad Institute Genomics Platform"/>
            <consortium name="The Broad Institute Genome Sequencing Center for Infectious Disease"/>
            <person name="Wu L."/>
            <person name="Ma J."/>
        </authorList>
    </citation>
    <scope>NUCLEOTIDE SEQUENCE [LARGE SCALE GENOMIC DNA]</scope>
    <source>
        <strain evidence="4">CGMCC 1.11013</strain>
    </source>
</reference>
<name>A0A069P3C9_9BURK</name>
<dbReference type="Proteomes" id="UP000027439">
    <property type="component" value="Unassembled WGS sequence"/>
</dbReference>
<gene>
    <name evidence="2" type="ORF">BG57_03180</name>
    <name evidence="1" type="ORF">GCM10010985_18980</name>
</gene>
<protein>
    <submittedName>
        <fullName evidence="2">Uncharacterized protein</fullName>
    </submittedName>
</protein>
<reference evidence="1" key="4">
    <citation type="submission" date="2024-05" db="EMBL/GenBank/DDBJ databases">
        <authorList>
            <person name="Sun Q."/>
            <person name="Zhou Y."/>
        </authorList>
    </citation>
    <scope>NUCLEOTIDE SEQUENCE</scope>
    <source>
        <strain evidence="1">CGMCC 1.11013</strain>
    </source>
</reference>
<dbReference type="EMBL" id="BMEG01000002">
    <property type="protein sequence ID" value="GGD65022.1"/>
    <property type="molecule type" value="Genomic_DNA"/>
</dbReference>
<accession>A0A069P3C9</accession>
<comment type="caution">
    <text evidence="2">The sequence shown here is derived from an EMBL/GenBank/DDBJ whole genome shotgun (WGS) entry which is preliminary data.</text>
</comment>
<reference evidence="2 3" key="2">
    <citation type="submission" date="2014-03" db="EMBL/GenBank/DDBJ databases">
        <title>Draft Genome Sequences of Four Burkholderia Strains.</title>
        <authorList>
            <person name="Liu X.Y."/>
            <person name="Li C.X."/>
            <person name="Xu J.H."/>
        </authorList>
    </citation>
    <scope>NUCLEOTIDE SEQUENCE [LARGE SCALE GENOMIC DNA]</scope>
    <source>
        <strain evidence="2 3">R27</strain>
    </source>
</reference>